<dbReference type="InterPro" id="IPR008969">
    <property type="entry name" value="CarboxyPept-like_regulatory"/>
</dbReference>
<dbReference type="InterPro" id="IPR057246">
    <property type="entry name" value="CARBOXYPEPT_ZN_1"/>
</dbReference>
<evidence type="ECO:0000313" key="14">
    <source>
        <dbReference type="EMBL" id="RZF33648.1"/>
    </source>
</evidence>
<evidence type="ECO:0000256" key="10">
    <source>
        <dbReference type="SAM" id="Coils"/>
    </source>
</evidence>
<dbReference type="InParanoid" id="A0A482WJL3"/>
<evidence type="ECO:0000313" key="15">
    <source>
        <dbReference type="Proteomes" id="UP000291343"/>
    </source>
</evidence>
<dbReference type="Proteomes" id="UP000291343">
    <property type="component" value="Unassembled WGS sequence"/>
</dbReference>
<dbReference type="PROSITE" id="PS00132">
    <property type="entry name" value="CARBOXYPEPT_ZN_1"/>
    <property type="match status" value="2"/>
</dbReference>
<evidence type="ECO:0000256" key="5">
    <source>
        <dbReference type="ARBA" id="ARBA00022723"/>
    </source>
</evidence>
<dbReference type="EMBL" id="QKKF02033617">
    <property type="protein sequence ID" value="RZF33648.1"/>
    <property type="molecule type" value="Genomic_DNA"/>
</dbReference>
<dbReference type="SUPFAM" id="SSF53187">
    <property type="entry name" value="Zn-dependent exopeptidases"/>
    <property type="match status" value="3"/>
</dbReference>
<feature type="signal peptide" evidence="12">
    <location>
        <begin position="1"/>
        <end position="25"/>
    </location>
</feature>
<dbReference type="CDD" id="cd03858">
    <property type="entry name" value="M14_CP_N-E_like"/>
    <property type="match status" value="1"/>
</dbReference>
<dbReference type="PANTHER" id="PTHR11532">
    <property type="entry name" value="PROTEASE M14 CARBOXYPEPTIDASE"/>
    <property type="match status" value="1"/>
</dbReference>
<evidence type="ECO:0000256" key="2">
    <source>
        <dbReference type="ARBA" id="ARBA00005988"/>
    </source>
</evidence>
<dbReference type="Pfam" id="PF13620">
    <property type="entry name" value="CarboxypepD_reg"/>
    <property type="match status" value="3"/>
</dbReference>
<keyword evidence="11" id="KW-0472">Membrane</keyword>
<accession>A0A482WJL3</accession>
<keyword evidence="4" id="KW-0645">Protease</keyword>
<keyword evidence="7" id="KW-0862">Zinc</keyword>
<dbReference type="Pfam" id="PF00246">
    <property type="entry name" value="Peptidase_M14"/>
    <property type="match status" value="2"/>
</dbReference>
<evidence type="ECO:0000256" key="1">
    <source>
        <dbReference type="ARBA" id="ARBA00001947"/>
    </source>
</evidence>
<dbReference type="OrthoDB" id="10249045at2759"/>
<evidence type="ECO:0000256" key="12">
    <source>
        <dbReference type="SAM" id="SignalP"/>
    </source>
</evidence>
<sequence length="1360" mass="153136">MFAFSLSKLSVRLVQLCLILFIVHAIEDESFLDNPHYLNYIELTSKLKEYERTYPNLAKVHSIGKSFGNRDLWALEVSENVNNRTLLKPMFKYVANMHGDETVGRQLVIYLADYLLKNFDKVQRVHELVKSTDIFLMPSMNPDGFEAAKEGECDSMELVGRGNSRGIDLNRDFPDQFDHDSETRSLDQIQIETIAVMKWIRENPFVLSGNLHGGTIVASYPYDGCGGISECTDGSSAPDNSVFKALAEVYASKHPTMTKNTCQEDRFVGGVTNGAHWYDVKGGMQDFNYLHSNCFEVTLELSCCKYPNASTMPKEWHLNKESMLSFIEATHWGAKGIVRDAKTMVGLEGADIIVDEINHPIRTSQRGEYWRLLTPGTYTLSARAPGYEPSQKHKVVVEKAGDTVRLDFNLNPSSHIAKLVDKSKKSMFDEYGFIVPQEFKYHNHQELEEKLKKLVEEYPQITHLYTIGKSVQGRELYVLIISDNPTRHEPGEPEFKYVANMHGDETVGREMLLLLAEYLCQNYGSNPRVTEMVQNTRIHLLPSLNPDGYEVSTEGDTSNSVGRHNAHNVDLNRDFPDQYTFEQDFKHQPETMAVMKWLKEYPFVLSANLHGGALVANYPFDDNQMMHKGTNISPDNDVFVLLAKTYANAHPRMHKGLANCPDVPKEKFTGGIVNGAQWYIVSGGMQDYNYLASNCFELTIEMGCDKYPVASRLPTFWMENRESLLSYIEQVHRGVHGFVRSTSSSVIADATILVEGIDHTVKTAADGDYWRLLAPGKYNITASAPGYDAEQITVVVPDDHVGVSINFTLLRNDFRSWAIEHDFGETSSIASMKQFLTKEDIAIKLRTIDSFEPALASFEMTSFGAPHLKISNQIGAPNEKKLNILILGGLYDTEPAGREIAFRLAMHLTSGYQSKEPFYRKLLNNTIIHIIPVLSSHFDHLETELNCHAADSSMNPVANAFATNNLNSSPIAMQLFQLIQDVGFDFIFSIEGGGISLNHPHVDDDHLTESIYQMFDDGFTERRPSNVPTSCRESGSTTLKHDVLEFFKAHSKALMVSVRLSCCNYNPPNAIPQMWRNYLQPFMNMMSKVMQGVEGKVENLVGDPMRHAVIHLNYSSHTFHVSKNSALFMISLPPGNYHMQVSCKQYLNTTVVIEVTPDKMTYISVVLRKAHDDGFVIPHKGMGISGVVTDTLKHPLEGAIVSVSDDKYTTVNKYGAYWLPLDAGEHTVKVYASGYLLSTKLATLMKEKPEQTLIFRLMKDETVLGLPRLVFILLSGLIGMMSMGICFCCYTQCKKESYSSGFSLIPQKSTLFDDCDDDDEKDTELFRTPIRGSITRPYYDESDLDLDDGSLSEEDIIVVR</sequence>
<evidence type="ECO:0000259" key="13">
    <source>
        <dbReference type="PROSITE" id="PS52035"/>
    </source>
</evidence>
<keyword evidence="12" id="KW-0732">Signal</keyword>
<dbReference type="GO" id="GO:0005615">
    <property type="term" value="C:extracellular space"/>
    <property type="evidence" value="ECO:0007669"/>
    <property type="project" value="TreeGrafter"/>
</dbReference>
<dbReference type="FunCoup" id="A0A482WJL3">
    <property type="interactions" value="716"/>
</dbReference>
<evidence type="ECO:0000256" key="3">
    <source>
        <dbReference type="ARBA" id="ARBA00022645"/>
    </source>
</evidence>
<comment type="caution">
    <text evidence="14">The sequence shown here is derived from an EMBL/GenBank/DDBJ whole genome shotgun (WGS) entry which is preliminary data.</text>
</comment>
<dbReference type="STRING" id="195883.A0A482WJL3"/>
<dbReference type="FunFam" id="2.60.40.1120:FF:000004">
    <property type="entry name" value="Carboxypeptidase E"/>
    <property type="match status" value="1"/>
</dbReference>
<dbReference type="PROSITE" id="PS52035">
    <property type="entry name" value="PEPTIDASE_M14"/>
    <property type="match status" value="2"/>
</dbReference>
<keyword evidence="15" id="KW-1185">Reference proteome</keyword>
<feature type="active site" description="Proton donor/acceptor" evidence="9">
    <location>
        <position position="701"/>
    </location>
</feature>
<keyword evidence="11" id="KW-0812">Transmembrane</keyword>
<dbReference type="GO" id="GO:0006518">
    <property type="term" value="P:peptide metabolic process"/>
    <property type="evidence" value="ECO:0007669"/>
    <property type="project" value="TreeGrafter"/>
</dbReference>
<dbReference type="InterPro" id="IPR000834">
    <property type="entry name" value="Peptidase_M14"/>
</dbReference>
<comment type="cofactor">
    <cofactor evidence="1">
        <name>Zn(2+)</name>
        <dbReference type="ChEBI" id="CHEBI:29105"/>
    </cofactor>
</comment>
<dbReference type="CDD" id="cd03868">
    <property type="entry name" value="M14_CPD_I"/>
    <property type="match status" value="1"/>
</dbReference>
<protein>
    <recommendedName>
        <fullName evidence="13">Peptidase M14 domain-containing protein</fullName>
    </recommendedName>
</protein>
<proteinExistence type="inferred from homology"/>
<evidence type="ECO:0000256" key="4">
    <source>
        <dbReference type="ARBA" id="ARBA00022670"/>
    </source>
</evidence>
<keyword evidence="11" id="KW-1133">Transmembrane helix</keyword>
<feature type="domain" description="Peptidase M14" evidence="13">
    <location>
        <begin position="440"/>
        <end position="731"/>
    </location>
</feature>
<dbReference type="GO" id="GO:0016485">
    <property type="term" value="P:protein processing"/>
    <property type="evidence" value="ECO:0007669"/>
    <property type="project" value="TreeGrafter"/>
</dbReference>
<dbReference type="PROSITE" id="PS00133">
    <property type="entry name" value="CARBOXYPEPT_ZN_2"/>
    <property type="match status" value="2"/>
</dbReference>
<feature type="transmembrane region" description="Helical" evidence="11">
    <location>
        <begin position="1269"/>
        <end position="1290"/>
    </location>
</feature>
<dbReference type="CDD" id="cd11308">
    <property type="entry name" value="Peptidase_M14NE-CP-C_like"/>
    <property type="match status" value="2"/>
</dbReference>
<dbReference type="SMR" id="A0A482WJL3"/>
<keyword evidence="10" id="KW-0175">Coiled coil</keyword>
<keyword evidence="8" id="KW-0325">Glycoprotein</keyword>
<dbReference type="SUPFAM" id="SSF49464">
    <property type="entry name" value="Carboxypeptidase regulatory domain-like"/>
    <property type="match status" value="4"/>
</dbReference>
<feature type="domain" description="Peptidase M14" evidence="13">
    <location>
        <begin position="36"/>
        <end position="330"/>
    </location>
</feature>
<dbReference type="PANTHER" id="PTHR11532:SF57">
    <property type="entry name" value="CARBOXYPEPTIDASE D, B"/>
    <property type="match status" value="1"/>
</dbReference>
<feature type="coiled-coil region" evidence="10">
    <location>
        <begin position="437"/>
        <end position="464"/>
    </location>
</feature>
<dbReference type="Gene3D" id="3.40.630.10">
    <property type="entry name" value="Zn peptidases"/>
    <property type="match status" value="3"/>
</dbReference>
<evidence type="ECO:0000256" key="8">
    <source>
        <dbReference type="ARBA" id="ARBA00023180"/>
    </source>
</evidence>
<evidence type="ECO:0000256" key="7">
    <source>
        <dbReference type="ARBA" id="ARBA00022833"/>
    </source>
</evidence>
<reference evidence="14 15" key="1">
    <citation type="journal article" date="2017" name="Gigascience">
        <title>Genome sequence of the small brown planthopper, Laodelphax striatellus.</title>
        <authorList>
            <person name="Zhu J."/>
            <person name="Jiang F."/>
            <person name="Wang X."/>
            <person name="Yang P."/>
            <person name="Bao Y."/>
            <person name="Zhao W."/>
            <person name="Wang W."/>
            <person name="Lu H."/>
            <person name="Wang Q."/>
            <person name="Cui N."/>
            <person name="Li J."/>
            <person name="Chen X."/>
            <person name="Luo L."/>
            <person name="Yu J."/>
            <person name="Kang L."/>
            <person name="Cui F."/>
        </authorList>
    </citation>
    <scope>NUCLEOTIDE SEQUENCE [LARGE SCALE GENOMIC DNA]</scope>
    <source>
        <strain evidence="14">Lst14</strain>
    </source>
</reference>
<keyword evidence="3" id="KW-0121">Carboxypeptidase</keyword>
<dbReference type="GO" id="GO:0004181">
    <property type="term" value="F:metallocarboxypeptidase activity"/>
    <property type="evidence" value="ECO:0007669"/>
    <property type="project" value="InterPro"/>
</dbReference>
<evidence type="ECO:0000256" key="11">
    <source>
        <dbReference type="SAM" id="Phobius"/>
    </source>
</evidence>
<dbReference type="PRINTS" id="PR00765">
    <property type="entry name" value="CRBOXYPTASEA"/>
</dbReference>
<keyword evidence="5" id="KW-0479">Metal-binding</keyword>
<evidence type="ECO:0000256" key="9">
    <source>
        <dbReference type="PROSITE-ProRule" id="PRU01379"/>
    </source>
</evidence>
<dbReference type="Gene3D" id="2.60.40.1120">
    <property type="entry name" value="Carboxypeptidase-like, regulatory domain"/>
    <property type="match status" value="4"/>
</dbReference>
<feature type="chain" id="PRO_5019717837" description="Peptidase M14 domain-containing protein" evidence="12">
    <location>
        <begin position="26"/>
        <end position="1360"/>
    </location>
</feature>
<dbReference type="InterPro" id="IPR050753">
    <property type="entry name" value="Peptidase_M14_domain"/>
</dbReference>
<name>A0A482WJL3_LAOST</name>
<gene>
    <name evidence="14" type="ORF">LSTR_LSTR007026</name>
</gene>
<keyword evidence="6" id="KW-0378">Hydrolase</keyword>
<feature type="active site" description="Proton donor/acceptor" evidence="9">
    <location>
        <position position="300"/>
    </location>
</feature>
<evidence type="ECO:0000256" key="6">
    <source>
        <dbReference type="ARBA" id="ARBA00022801"/>
    </source>
</evidence>
<comment type="similarity">
    <text evidence="2 9">Belongs to the peptidase M14 family.</text>
</comment>
<dbReference type="GO" id="GO:0008270">
    <property type="term" value="F:zinc ion binding"/>
    <property type="evidence" value="ECO:0007669"/>
    <property type="project" value="InterPro"/>
</dbReference>
<dbReference type="InterPro" id="IPR057247">
    <property type="entry name" value="CARBOXYPEPT_ZN_2"/>
</dbReference>
<dbReference type="FunFam" id="3.40.630.10:FF:000020">
    <property type="entry name" value="Carboxypeptidase D"/>
    <property type="match status" value="2"/>
</dbReference>
<organism evidence="14 15">
    <name type="scientific">Laodelphax striatellus</name>
    <name type="common">Small brown planthopper</name>
    <name type="synonym">Delphax striatella</name>
    <dbReference type="NCBI Taxonomy" id="195883"/>
    <lineage>
        <taxon>Eukaryota</taxon>
        <taxon>Metazoa</taxon>
        <taxon>Ecdysozoa</taxon>
        <taxon>Arthropoda</taxon>
        <taxon>Hexapoda</taxon>
        <taxon>Insecta</taxon>
        <taxon>Pterygota</taxon>
        <taxon>Neoptera</taxon>
        <taxon>Paraneoptera</taxon>
        <taxon>Hemiptera</taxon>
        <taxon>Auchenorrhyncha</taxon>
        <taxon>Fulgoroidea</taxon>
        <taxon>Delphacidae</taxon>
        <taxon>Criomorphinae</taxon>
        <taxon>Laodelphax</taxon>
    </lineage>
</organism>
<dbReference type="SMART" id="SM00631">
    <property type="entry name" value="Zn_pept"/>
    <property type="match status" value="2"/>
</dbReference>